<comment type="caution">
    <text evidence="1">The sequence shown here is derived from an EMBL/GenBank/DDBJ whole genome shotgun (WGS) entry which is preliminary data.</text>
</comment>
<reference evidence="2" key="1">
    <citation type="submission" date="2020-12" db="EMBL/GenBank/DDBJ databases">
        <title>Hymenobacter sp.</title>
        <authorList>
            <person name="Kim M.K."/>
        </authorList>
    </citation>
    <scope>NUCLEOTIDE SEQUENCE [LARGE SCALE GENOMIC DNA]</scope>
    <source>
        <strain evidence="2">BT553</strain>
    </source>
</reference>
<name>A0ABS0XKZ5_9SPHN</name>
<sequence length="124" mass="13662">MLFSTPTQFAVLALALIAGWLLGLASHPGGRKWKDRYSVEREAHAAARKDADARIAAAEARATEAQAETNRVRTAPVVERDLAVGTRTETVATRPVAVNRARPAYPVGERRGWFDWQPRTAVDR</sequence>
<organism evidence="1 2">
    <name type="scientific">Sphingomonas mollis</name>
    <dbReference type="NCBI Taxonomy" id="2795726"/>
    <lineage>
        <taxon>Bacteria</taxon>
        <taxon>Pseudomonadati</taxon>
        <taxon>Pseudomonadota</taxon>
        <taxon>Alphaproteobacteria</taxon>
        <taxon>Sphingomonadales</taxon>
        <taxon>Sphingomonadaceae</taxon>
        <taxon>Sphingomonas</taxon>
    </lineage>
</organism>
<dbReference type="Proteomes" id="UP000640426">
    <property type="component" value="Unassembled WGS sequence"/>
</dbReference>
<dbReference type="EMBL" id="JAELXS010000001">
    <property type="protein sequence ID" value="MBJ6120717.1"/>
    <property type="molecule type" value="Genomic_DNA"/>
</dbReference>
<protein>
    <submittedName>
        <fullName evidence="1">Uncharacterized protein</fullName>
    </submittedName>
</protein>
<gene>
    <name evidence="1" type="ORF">JAO74_02805</name>
</gene>
<evidence type="ECO:0000313" key="1">
    <source>
        <dbReference type="EMBL" id="MBJ6120717.1"/>
    </source>
</evidence>
<evidence type="ECO:0000313" key="2">
    <source>
        <dbReference type="Proteomes" id="UP000640426"/>
    </source>
</evidence>
<accession>A0ABS0XKZ5</accession>
<proteinExistence type="predicted"/>
<dbReference type="RefSeq" id="WP_199034760.1">
    <property type="nucleotide sequence ID" value="NZ_JAELXS010000001.1"/>
</dbReference>
<keyword evidence="2" id="KW-1185">Reference proteome</keyword>